<feature type="compositionally biased region" description="Low complexity" evidence="9">
    <location>
        <begin position="288"/>
        <end position="298"/>
    </location>
</feature>
<evidence type="ECO:0000256" key="2">
    <source>
        <dbReference type="ARBA" id="ARBA00007656"/>
    </source>
</evidence>
<dbReference type="PANTHER" id="PTHR47245:SF2">
    <property type="entry name" value="PEPTIDYL-PROLYL CIS-TRANS ISOMERASE HP_0175-RELATED"/>
    <property type="match status" value="1"/>
</dbReference>
<dbReference type="EC" id="5.2.1.8" evidence="3"/>
<dbReference type="InterPro" id="IPR027304">
    <property type="entry name" value="Trigger_fact/SurA_dom_sf"/>
</dbReference>
<dbReference type="Gene3D" id="1.10.8.1040">
    <property type="match status" value="1"/>
</dbReference>
<evidence type="ECO:0000256" key="1">
    <source>
        <dbReference type="ARBA" id="ARBA00000971"/>
    </source>
</evidence>
<protein>
    <recommendedName>
        <fullName evidence="4">Parvulin-like PPIase</fullName>
        <ecNumber evidence="3">5.2.1.8</ecNumber>
    </recommendedName>
    <alternativeName>
        <fullName evidence="6">Peptidyl-prolyl cis-trans isomerase plp</fullName>
    </alternativeName>
    <alternativeName>
        <fullName evidence="7">Rotamase plp</fullName>
    </alternativeName>
</protein>
<dbReference type="Proteomes" id="UP000035762">
    <property type="component" value="Unassembled WGS sequence"/>
</dbReference>
<evidence type="ECO:0000256" key="7">
    <source>
        <dbReference type="ARBA" id="ARBA00031484"/>
    </source>
</evidence>
<dbReference type="OrthoDB" id="14196at2"/>
<comment type="similarity">
    <text evidence="2">Belongs to the PpiC/parvulin rotamase family.</text>
</comment>
<feature type="domain" description="PpiC" evidence="11">
    <location>
        <begin position="146"/>
        <end position="235"/>
    </location>
</feature>
<evidence type="ECO:0000259" key="11">
    <source>
        <dbReference type="PROSITE" id="PS50198"/>
    </source>
</evidence>
<reference evidence="12 13" key="1">
    <citation type="journal article" date="2014" name="Genome Announc.">
        <title>Genome Sequence of Afipia felis Strain 76713, Isolated in Hospital Water Using an Amoeba Co-Culture Procedure.</title>
        <authorList>
            <person name="Benamar S."/>
            <person name="La Scola B."/>
            <person name="Croce O."/>
        </authorList>
    </citation>
    <scope>NUCLEOTIDE SEQUENCE [LARGE SCALE GENOMIC DNA]</scope>
    <source>
        <strain evidence="12 13">76713</strain>
    </source>
</reference>
<dbReference type="InterPro" id="IPR046357">
    <property type="entry name" value="PPIase_dom_sf"/>
</dbReference>
<proteinExistence type="inferred from homology"/>
<keyword evidence="8 12" id="KW-0413">Isomerase</keyword>
<sequence>MTLPTRTTSAVRLGLLSTAALCMAMTLMAAQPLRADDNPVLAKVNGSEIRQSDVTAAEKDIGPSLAQLDPASRQASVVQLLIDLKLVAKAAEDKKIADTPDFKQKLAFTRSRLLMDTLLDQEGKAAVTDAALKKVYDDAAKQISGEQEVHARHILVGTEAEAKEIIAELKKGADFAELAKKKSKDPGASDGGDLGYFTKDQMVPEFSAAAFALEPGKISEPVKSQFGWHVIKVEDKRARKAPPFEQVKPQLEAFVIRKAQAEYVAKLRSDAKIERLDQKTDAAKPADPKAAPVAPAKK</sequence>
<feature type="signal peptide" evidence="10">
    <location>
        <begin position="1"/>
        <end position="29"/>
    </location>
</feature>
<evidence type="ECO:0000313" key="12">
    <source>
        <dbReference type="EMBL" id="CEG10367.1"/>
    </source>
</evidence>
<dbReference type="GO" id="GO:0003755">
    <property type="term" value="F:peptidyl-prolyl cis-trans isomerase activity"/>
    <property type="evidence" value="ECO:0007669"/>
    <property type="project" value="UniProtKB-KW"/>
</dbReference>
<dbReference type="STRING" id="1035.BN961_03806"/>
<gene>
    <name evidence="12" type="ORF">BN961_03806</name>
</gene>
<dbReference type="InterPro" id="IPR000297">
    <property type="entry name" value="PPIase_PpiC"/>
</dbReference>
<dbReference type="Pfam" id="PF13616">
    <property type="entry name" value="Rotamase_3"/>
    <property type="match status" value="1"/>
</dbReference>
<evidence type="ECO:0000256" key="4">
    <source>
        <dbReference type="ARBA" id="ARBA00018370"/>
    </source>
</evidence>
<feature type="compositionally biased region" description="Basic and acidic residues" evidence="9">
    <location>
        <begin position="275"/>
        <end position="287"/>
    </location>
</feature>
<dbReference type="PROSITE" id="PS50198">
    <property type="entry name" value="PPIC_PPIASE_2"/>
    <property type="match status" value="1"/>
</dbReference>
<evidence type="ECO:0000256" key="9">
    <source>
        <dbReference type="SAM" id="MobiDB-lite"/>
    </source>
</evidence>
<accession>A0A090MV85</accession>
<feature type="region of interest" description="Disordered" evidence="9">
    <location>
        <begin position="275"/>
        <end position="298"/>
    </location>
</feature>
<dbReference type="SUPFAM" id="SSF109998">
    <property type="entry name" value="Triger factor/SurA peptide-binding domain-like"/>
    <property type="match status" value="1"/>
</dbReference>
<dbReference type="RefSeq" id="WP_048757897.1">
    <property type="nucleotide sequence ID" value="NZ_CCAZ020000002.1"/>
</dbReference>
<keyword evidence="10" id="KW-0732">Signal</keyword>
<evidence type="ECO:0000256" key="5">
    <source>
        <dbReference type="ARBA" id="ARBA00023110"/>
    </source>
</evidence>
<evidence type="ECO:0000256" key="10">
    <source>
        <dbReference type="SAM" id="SignalP"/>
    </source>
</evidence>
<dbReference type="InterPro" id="IPR050245">
    <property type="entry name" value="PrsA_foldase"/>
</dbReference>
<organism evidence="12 13">
    <name type="scientific">Afipia felis</name>
    <name type="common">Cat scratch disease bacillus</name>
    <dbReference type="NCBI Taxonomy" id="1035"/>
    <lineage>
        <taxon>Bacteria</taxon>
        <taxon>Pseudomonadati</taxon>
        <taxon>Pseudomonadota</taxon>
        <taxon>Alphaproteobacteria</taxon>
        <taxon>Hyphomicrobiales</taxon>
        <taxon>Nitrobacteraceae</taxon>
        <taxon>Afipia</taxon>
    </lineage>
</organism>
<dbReference type="Gene3D" id="3.10.50.40">
    <property type="match status" value="1"/>
</dbReference>
<feature type="chain" id="PRO_5001860887" description="Parvulin-like PPIase" evidence="10">
    <location>
        <begin position="30"/>
        <end position="298"/>
    </location>
</feature>
<dbReference type="SUPFAM" id="SSF54534">
    <property type="entry name" value="FKBP-like"/>
    <property type="match status" value="1"/>
</dbReference>
<evidence type="ECO:0000256" key="6">
    <source>
        <dbReference type="ARBA" id="ARBA00030642"/>
    </source>
</evidence>
<keyword evidence="13" id="KW-1185">Reference proteome</keyword>
<evidence type="ECO:0000256" key="8">
    <source>
        <dbReference type="PROSITE-ProRule" id="PRU00278"/>
    </source>
</evidence>
<comment type="catalytic activity">
    <reaction evidence="1">
        <text>[protein]-peptidylproline (omega=180) = [protein]-peptidylproline (omega=0)</text>
        <dbReference type="Rhea" id="RHEA:16237"/>
        <dbReference type="Rhea" id="RHEA-COMP:10747"/>
        <dbReference type="Rhea" id="RHEA-COMP:10748"/>
        <dbReference type="ChEBI" id="CHEBI:83833"/>
        <dbReference type="ChEBI" id="CHEBI:83834"/>
        <dbReference type="EC" id="5.2.1.8"/>
    </reaction>
</comment>
<dbReference type="PANTHER" id="PTHR47245">
    <property type="entry name" value="PEPTIDYLPROLYL ISOMERASE"/>
    <property type="match status" value="1"/>
</dbReference>
<dbReference type="EMBL" id="CCAZ020000002">
    <property type="protein sequence ID" value="CEG10367.1"/>
    <property type="molecule type" value="Genomic_DNA"/>
</dbReference>
<evidence type="ECO:0000256" key="3">
    <source>
        <dbReference type="ARBA" id="ARBA00013194"/>
    </source>
</evidence>
<comment type="caution">
    <text evidence="12">The sequence shown here is derived from an EMBL/GenBank/DDBJ whole genome shotgun (WGS) entry which is preliminary data.</text>
</comment>
<name>A0A090MV85_AFIFE</name>
<dbReference type="AlphaFoldDB" id="A0A090MV85"/>
<evidence type="ECO:0000313" key="13">
    <source>
        <dbReference type="Proteomes" id="UP000035762"/>
    </source>
</evidence>
<keyword evidence="5 8" id="KW-0697">Rotamase</keyword>